<keyword evidence="1" id="KW-0472">Membrane</keyword>
<feature type="transmembrane region" description="Helical" evidence="1">
    <location>
        <begin position="32"/>
        <end position="50"/>
    </location>
</feature>
<evidence type="ECO:0000256" key="1">
    <source>
        <dbReference type="SAM" id="Phobius"/>
    </source>
</evidence>
<proteinExistence type="predicted"/>
<sequence>MSKPAPQSDDPPFGIEVRHGRVGRFAPWRTPLAILLIGGMIAAAFTGWLGGGPDDTRRIETSRAAVELRYAAVLRSGNWFETQVRITPRQPVKDLVVDIDDSLWRAMSIDTLVPDAESATSLDGAYAYHFGEVKAGEFFTLKFDGQIQPRAFRSLKGNMRIADGESELAVVPLSLTVLP</sequence>
<protein>
    <submittedName>
        <fullName evidence="2">Uncharacterized protein</fullName>
    </submittedName>
</protein>
<organism evidence="2 3">
    <name type="scientific">Novosphingobium lindaniclasticum LE124</name>
    <dbReference type="NCBI Taxonomy" id="1096930"/>
    <lineage>
        <taxon>Bacteria</taxon>
        <taxon>Pseudomonadati</taxon>
        <taxon>Pseudomonadota</taxon>
        <taxon>Alphaproteobacteria</taxon>
        <taxon>Sphingomonadales</taxon>
        <taxon>Sphingomonadaceae</taxon>
        <taxon>Novosphingobium</taxon>
    </lineage>
</organism>
<evidence type="ECO:0000313" key="2">
    <source>
        <dbReference type="EMBL" id="EQB18637.1"/>
    </source>
</evidence>
<gene>
    <name evidence="2" type="ORF">L284_04110</name>
</gene>
<keyword evidence="1" id="KW-1133">Transmembrane helix</keyword>
<dbReference type="Proteomes" id="UP000015527">
    <property type="component" value="Unassembled WGS sequence"/>
</dbReference>
<keyword evidence="3" id="KW-1185">Reference proteome</keyword>
<keyword evidence="1" id="KW-0812">Transmembrane</keyword>
<accession>T0HZY0</accession>
<dbReference type="OrthoDB" id="7909078at2"/>
<dbReference type="EMBL" id="ATHL01000036">
    <property type="protein sequence ID" value="EQB18637.1"/>
    <property type="molecule type" value="Genomic_DNA"/>
</dbReference>
<name>T0HZY0_9SPHN</name>
<comment type="caution">
    <text evidence="2">The sequence shown here is derived from an EMBL/GenBank/DDBJ whole genome shotgun (WGS) entry which is preliminary data.</text>
</comment>
<dbReference type="AlphaFoldDB" id="T0HZY0"/>
<evidence type="ECO:0000313" key="3">
    <source>
        <dbReference type="Proteomes" id="UP000015527"/>
    </source>
</evidence>
<dbReference type="RefSeq" id="WP_021232785.1">
    <property type="nucleotide sequence ID" value="NZ_ATHL01000036.1"/>
</dbReference>
<dbReference type="PATRIC" id="fig|1096930.3.peg.809"/>
<reference evidence="2 3" key="1">
    <citation type="journal article" date="2013" name="Genome Announc.">
        <title>Genome Sequence of Novosphingobium lindaniclasticum LE124T, Isolated from a Hexachlorocyclohexane Dumpsite.</title>
        <authorList>
            <person name="Saxena A."/>
            <person name="Nayyar N."/>
            <person name="Sangwan N."/>
            <person name="Kumari R."/>
            <person name="Khurana J.P."/>
            <person name="Lal R."/>
        </authorList>
    </citation>
    <scope>NUCLEOTIDE SEQUENCE [LARGE SCALE GENOMIC DNA]</scope>
    <source>
        <strain evidence="2 3">LE124</strain>
    </source>
</reference>